<dbReference type="Proteomes" id="UP000030755">
    <property type="component" value="Unassembled WGS sequence"/>
</dbReference>
<evidence type="ECO:0000256" key="7">
    <source>
        <dbReference type="ARBA" id="ARBA00022723"/>
    </source>
</evidence>
<accession>A0A075AVV7</accession>
<evidence type="ECO:0000256" key="1">
    <source>
        <dbReference type="ARBA" id="ARBA00001335"/>
    </source>
</evidence>
<dbReference type="HOGENOM" id="CLU_019532_2_0_1"/>
<keyword evidence="5 11" id="KW-0031">Aminopeptidase</keyword>
<evidence type="ECO:0000256" key="2">
    <source>
        <dbReference type="ARBA" id="ARBA00001947"/>
    </source>
</evidence>
<comment type="similarity">
    <text evidence="3 11">Belongs to the peptidase M18 family.</text>
</comment>
<dbReference type="Pfam" id="PF02127">
    <property type="entry name" value="Peptidase_M18"/>
    <property type="match status" value="1"/>
</dbReference>
<dbReference type="EC" id="3.4.11.21" evidence="4"/>
<keyword evidence="10 11" id="KW-0482">Metalloprotease</keyword>
<keyword evidence="8 11" id="KW-0378">Hydrolase</keyword>
<dbReference type="GO" id="GO:0006508">
    <property type="term" value="P:proteolysis"/>
    <property type="evidence" value="ECO:0007669"/>
    <property type="project" value="UniProtKB-KW"/>
</dbReference>
<dbReference type="Gene3D" id="2.30.250.10">
    <property type="entry name" value="Aminopeptidase i, Domain 2"/>
    <property type="match status" value="1"/>
</dbReference>
<evidence type="ECO:0000256" key="4">
    <source>
        <dbReference type="ARBA" id="ARBA00011965"/>
    </source>
</evidence>
<keyword evidence="13" id="KW-1185">Reference proteome</keyword>
<reference evidence="12 13" key="1">
    <citation type="journal article" date="2013" name="Curr. Biol.">
        <title>Shared signatures of parasitism and phylogenomics unite Cryptomycota and microsporidia.</title>
        <authorList>
            <person name="James T.Y."/>
            <person name="Pelin A."/>
            <person name="Bonen L."/>
            <person name="Ahrendt S."/>
            <person name="Sain D."/>
            <person name="Corradi N."/>
            <person name="Stajich J.E."/>
        </authorList>
    </citation>
    <scope>NUCLEOTIDE SEQUENCE [LARGE SCALE GENOMIC DNA]</scope>
    <source>
        <strain evidence="12 13">CSF55</strain>
    </source>
</reference>
<evidence type="ECO:0000256" key="6">
    <source>
        <dbReference type="ARBA" id="ARBA00022670"/>
    </source>
</evidence>
<evidence type="ECO:0000256" key="8">
    <source>
        <dbReference type="ARBA" id="ARBA00022801"/>
    </source>
</evidence>
<dbReference type="MEROPS" id="M18.A01"/>
<dbReference type="SUPFAM" id="SSF101821">
    <property type="entry name" value="Aminopeptidase/glucanase lid domain"/>
    <property type="match status" value="1"/>
</dbReference>
<dbReference type="PANTHER" id="PTHR28570">
    <property type="entry name" value="ASPARTYL AMINOPEPTIDASE"/>
    <property type="match status" value="1"/>
</dbReference>
<dbReference type="EMBL" id="KE560959">
    <property type="protein sequence ID" value="EPZ34400.1"/>
    <property type="molecule type" value="Genomic_DNA"/>
</dbReference>
<proteinExistence type="inferred from homology"/>
<name>A0A075AVV7_ROZAC</name>
<dbReference type="PRINTS" id="PR00932">
    <property type="entry name" value="AMINO1PTASE"/>
</dbReference>
<dbReference type="SUPFAM" id="SSF53187">
    <property type="entry name" value="Zn-dependent exopeptidases"/>
    <property type="match status" value="1"/>
</dbReference>
<dbReference type="GO" id="GO:0008270">
    <property type="term" value="F:zinc ion binding"/>
    <property type="evidence" value="ECO:0007669"/>
    <property type="project" value="InterPro"/>
</dbReference>
<dbReference type="CDD" id="cd05658">
    <property type="entry name" value="M18_DAP"/>
    <property type="match status" value="1"/>
</dbReference>
<dbReference type="GO" id="GO:0004177">
    <property type="term" value="F:aminopeptidase activity"/>
    <property type="evidence" value="ECO:0007669"/>
    <property type="project" value="UniProtKB-KW"/>
</dbReference>
<dbReference type="Gene3D" id="3.40.630.10">
    <property type="entry name" value="Zn peptidases"/>
    <property type="match status" value="1"/>
</dbReference>
<keyword evidence="7 11" id="KW-0479">Metal-binding</keyword>
<evidence type="ECO:0000313" key="13">
    <source>
        <dbReference type="Proteomes" id="UP000030755"/>
    </source>
</evidence>
<gene>
    <name evidence="12" type="ORF">O9G_000587</name>
</gene>
<evidence type="ECO:0000256" key="11">
    <source>
        <dbReference type="RuleBase" id="RU004386"/>
    </source>
</evidence>
<dbReference type="STRING" id="988480.A0A075AVV7"/>
<keyword evidence="9 11" id="KW-0862">Zinc</keyword>
<keyword evidence="6 11" id="KW-0645">Protease</keyword>
<protein>
    <recommendedName>
        <fullName evidence="4">aspartyl aminopeptidase</fullName>
        <ecNumber evidence="4">3.4.11.21</ecNumber>
    </recommendedName>
</protein>
<comment type="cofactor">
    <cofactor evidence="2">
        <name>Zn(2+)</name>
        <dbReference type="ChEBI" id="CHEBI:29105"/>
    </cofactor>
</comment>
<dbReference type="GO" id="GO:0005737">
    <property type="term" value="C:cytoplasm"/>
    <property type="evidence" value="ECO:0007669"/>
    <property type="project" value="UniProtKB-ARBA"/>
</dbReference>
<dbReference type="AlphaFoldDB" id="A0A075AVV7"/>
<evidence type="ECO:0000256" key="10">
    <source>
        <dbReference type="ARBA" id="ARBA00023049"/>
    </source>
</evidence>
<dbReference type="FunFam" id="2.30.250.10:FF:000001">
    <property type="entry name" value="Aspartyl aminopeptidase 1"/>
    <property type="match status" value="1"/>
</dbReference>
<dbReference type="NCBIfam" id="NF002759">
    <property type="entry name" value="PRK02813.1"/>
    <property type="match status" value="1"/>
</dbReference>
<evidence type="ECO:0000256" key="9">
    <source>
        <dbReference type="ARBA" id="ARBA00022833"/>
    </source>
</evidence>
<comment type="catalytic activity">
    <reaction evidence="1">
        <text>Release of an N-terminal aspartate or glutamate from a peptide, with a preference for aspartate.</text>
        <dbReference type="EC" id="3.4.11.21"/>
    </reaction>
</comment>
<evidence type="ECO:0000256" key="3">
    <source>
        <dbReference type="ARBA" id="ARBA00008290"/>
    </source>
</evidence>
<evidence type="ECO:0000256" key="5">
    <source>
        <dbReference type="ARBA" id="ARBA00022438"/>
    </source>
</evidence>
<organism evidence="12 13">
    <name type="scientific">Rozella allomycis (strain CSF55)</name>
    <dbReference type="NCBI Taxonomy" id="988480"/>
    <lineage>
        <taxon>Eukaryota</taxon>
        <taxon>Fungi</taxon>
        <taxon>Fungi incertae sedis</taxon>
        <taxon>Cryptomycota</taxon>
        <taxon>Cryptomycota incertae sedis</taxon>
        <taxon>Rozella</taxon>
    </lineage>
</organism>
<dbReference type="OrthoDB" id="9880441at2759"/>
<dbReference type="PANTHER" id="PTHR28570:SF3">
    <property type="entry name" value="ASPARTYL AMINOPEPTIDASE"/>
    <property type="match status" value="1"/>
</dbReference>
<dbReference type="GO" id="GO:0008237">
    <property type="term" value="F:metallopeptidase activity"/>
    <property type="evidence" value="ECO:0007669"/>
    <property type="project" value="UniProtKB-KW"/>
</dbReference>
<sequence>MQSNEQARNLLKFIEKSPSPFHAVEEVKQKLIAVGFKELSERKCWPVFKPSEKYFFTRNSSSIIAFHIGSKYKPGNGFSIIAAHTDSPCLKVKPISKIVTKNYLQIGVQTYGGGLWHTWFDRDLSVAGRVIVEENGLKERLVKIDRIPTLAIHLDRSVNEGFNFNKESNFVPIFSLGCADEKSKNHHEQFLQLLAEELKVQSNQILDFELCLYDTQAPNFGGLNNEFIQSARLDNLLMSYIAMESFMQSASNNEQENITMTALFDNEEVGSSSAYGAGSNLLKVSLERILESLECQKHFHETIQRSYLISADCAHAIHPNYSDKHEQNHAPRLNEGIVIKVNANQRYATTSLTSSIFKQIANKNNIPFQEFVVKNDSPCGSTIGPILSTLIGIRTIGIELIL</sequence>
<dbReference type="OMA" id="GPILKVN"/>
<dbReference type="InterPro" id="IPR001948">
    <property type="entry name" value="Peptidase_M18"/>
</dbReference>
<dbReference type="InterPro" id="IPR023358">
    <property type="entry name" value="Peptidase_M18_dom2"/>
</dbReference>
<evidence type="ECO:0000313" key="12">
    <source>
        <dbReference type="EMBL" id="EPZ34400.1"/>
    </source>
</evidence>